<evidence type="ECO:0000256" key="3">
    <source>
        <dbReference type="ARBA" id="ARBA00023157"/>
    </source>
</evidence>
<evidence type="ECO:0000256" key="2">
    <source>
        <dbReference type="ARBA" id="ARBA00023136"/>
    </source>
</evidence>
<accession>A0ABD2PUR2</accession>
<dbReference type="GO" id="GO:0016020">
    <property type="term" value="C:membrane"/>
    <property type="evidence" value="ECO:0007669"/>
    <property type="project" value="UniProtKB-SubCell"/>
</dbReference>
<dbReference type="InterPro" id="IPR051275">
    <property type="entry name" value="Cell_adhesion_signaling"/>
</dbReference>
<comment type="caution">
    <text evidence="8">The sequence shown here is derived from an EMBL/GenBank/DDBJ whole genome shotgun (WGS) entry which is preliminary data.</text>
</comment>
<gene>
    <name evidence="8" type="ORF">Ciccas_010223</name>
</gene>
<name>A0ABD2PUR2_9PLAT</name>
<keyword evidence="9" id="KW-1185">Reference proteome</keyword>
<dbReference type="AlphaFoldDB" id="A0ABD2PUR2"/>
<evidence type="ECO:0000313" key="9">
    <source>
        <dbReference type="Proteomes" id="UP001626550"/>
    </source>
</evidence>
<organism evidence="8 9">
    <name type="scientific">Cichlidogyrus casuarinus</name>
    <dbReference type="NCBI Taxonomy" id="1844966"/>
    <lineage>
        <taxon>Eukaryota</taxon>
        <taxon>Metazoa</taxon>
        <taxon>Spiralia</taxon>
        <taxon>Lophotrochozoa</taxon>
        <taxon>Platyhelminthes</taxon>
        <taxon>Monogenea</taxon>
        <taxon>Monopisthocotylea</taxon>
        <taxon>Dactylogyridea</taxon>
        <taxon>Ancyrocephalidae</taxon>
        <taxon>Cichlidogyrus</taxon>
    </lineage>
</organism>
<dbReference type="Proteomes" id="UP001626550">
    <property type="component" value="Unassembled WGS sequence"/>
</dbReference>
<protein>
    <recommendedName>
        <fullName evidence="7">Ig-like domain-containing protein</fullName>
    </recommendedName>
</protein>
<dbReference type="InterPro" id="IPR003599">
    <property type="entry name" value="Ig_sub"/>
</dbReference>
<evidence type="ECO:0000256" key="4">
    <source>
        <dbReference type="ARBA" id="ARBA00023180"/>
    </source>
</evidence>
<dbReference type="Pfam" id="PF13927">
    <property type="entry name" value="Ig_3"/>
    <property type="match status" value="1"/>
</dbReference>
<dbReference type="Gene3D" id="2.60.40.10">
    <property type="entry name" value="Immunoglobulins"/>
    <property type="match status" value="1"/>
</dbReference>
<dbReference type="SUPFAM" id="SSF48726">
    <property type="entry name" value="Immunoglobulin"/>
    <property type="match status" value="1"/>
</dbReference>
<keyword evidence="3" id="KW-1015">Disulfide bond</keyword>
<keyword evidence="2" id="KW-0472">Membrane</keyword>
<dbReference type="InterPro" id="IPR013783">
    <property type="entry name" value="Ig-like_fold"/>
</dbReference>
<evidence type="ECO:0000313" key="8">
    <source>
        <dbReference type="EMBL" id="KAL3311198.1"/>
    </source>
</evidence>
<dbReference type="InterPro" id="IPR036179">
    <property type="entry name" value="Ig-like_dom_sf"/>
</dbReference>
<dbReference type="PANTHER" id="PTHR11640">
    <property type="entry name" value="NEPHRIN"/>
    <property type="match status" value="1"/>
</dbReference>
<keyword evidence="6" id="KW-0732">Signal</keyword>
<evidence type="ECO:0000256" key="6">
    <source>
        <dbReference type="SAM" id="SignalP"/>
    </source>
</evidence>
<keyword evidence="4" id="KW-0325">Glycoprotein</keyword>
<feature type="chain" id="PRO_5044792464" description="Ig-like domain-containing protein" evidence="6">
    <location>
        <begin position="25"/>
        <end position="188"/>
    </location>
</feature>
<dbReference type="EMBL" id="JBJKFK010002374">
    <property type="protein sequence ID" value="KAL3311198.1"/>
    <property type="molecule type" value="Genomic_DNA"/>
</dbReference>
<keyword evidence="5" id="KW-0393">Immunoglobulin domain</keyword>
<dbReference type="PANTHER" id="PTHR11640:SF136">
    <property type="entry name" value="NEPHRIN"/>
    <property type="match status" value="1"/>
</dbReference>
<reference evidence="8 9" key="1">
    <citation type="submission" date="2024-11" db="EMBL/GenBank/DDBJ databases">
        <title>Adaptive evolution of stress response genes in parasites aligns with host niche diversity.</title>
        <authorList>
            <person name="Hahn C."/>
            <person name="Resl P."/>
        </authorList>
    </citation>
    <scope>NUCLEOTIDE SEQUENCE [LARGE SCALE GENOMIC DNA]</scope>
    <source>
        <strain evidence="8">EGGRZ-B1_66</strain>
        <tissue evidence="8">Body</tissue>
    </source>
</reference>
<feature type="signal peptide" evidence="6">
    <location>
        <begin position="1"/>
        <end position="24"/>
    </location>
</feature>
<proteinExistence type="predicted"/>
<evidence type="ECO:0000259" key="7">
    <source>
        <dbReference type="PROSITE" id="PS50835"/>
    </source>
</evidence>
<evidence type="ECO:0000256" key="5">
    <source>
        <dbReference type="ARBA" id="ARBA00023319"/>
    </source>
</evidence>
<comment type="subcellular location">
    <subcellularLocation>
        <location evidence="1">Membrane</location>
        <topology evidence="1">Single-pass type I membrane protein</topology>
    </subcellularLocation>
</comment>
<evidence type="ECO:0000256" key="1">
    <source>
        <dbReference type="ARBA" id="ARBA00004479"/>
    </source>
</evidence>
<dbReference type="InterPro" id="IPR007110">
    <property type="entry name" value="Ig-like_dom"/>
</dbReference>
<dbReference type="PROSITE" id="PS50835">
    <property type="entry name" value="IG_LIKE"/>
    <property type="match status" value="1"/>
</dbReference>
<sequence length="188" mass="21188">MLQGALQRIILFVFCTNPLSFVCSQSEDIEHNLLIDIDKYSEEVSKVNQSRKCTEEEMKKKIQCFSVLPEEIYKVAEGDTVTMKCTVQNQHGKAQWRAGNILLGHDRAIQAHPRLSIIGDSQVGEHFLQIEKVKREDAMEYECQVGPTSTQELLRKSTNLTVIGELLAGHKTSILDVSAYSFSTLQSN</sequence>
<dbReference type="SMART" id="SM00409">
    <property type="entry name" value="IG"/>
    <property type="match status" value="1"/>
</dbReference>
<feature type="domain" description="Ig-like" evidence="7">
    <location>
        <begin position="63"/>
        <end position="161"/>
    </location>
</feature>